<dbReference type="InterPro" id="IPR038512">
    <property type="entry name" value="GpU-like_sf"/>
</dbReference>
<organism evidence="2 3">
    <name type="scientific">Desulfocurvibacter africanus subsp. africanus str. Walvis Bay</name>
    <dbReference type="NCBI Taxonomy" id="690850"/>
    <lineage>
        <taxon>Bacteria</taxon>
        <taxon>Pseudomonadati</taxon>
        <taxon>Thermodesulfobacteriota</taxon>
        <taxon>Desulfovibrionia</taxon>
        <taxon>Desulfovibrionales</taxon>
        <taxon>Desulfovibrionaceae</taxon>
        <taxon>Desulfocurvibacter</taxon>
    </lineage>
</organism>
<protein>
    <submittedName>
        <fullName evidence="2">Uncharacterized protein</fullName>
    </submittedName>
</protein>
<evidence type="ECO:0000256" key="1">
    <source>
        <dbReference type="SAM" id="MobiDB-lite"/>
    </source>
</evidence>
<reference evidence="2 3" key="1">
    <citation type="journal article" date="2011" name="J. Bacteriol.">
        <title>Genome sequence of the mercury-methylating and pleomorphic Desulfovibrio africanus Strain Walvis Bay.</title>
        <authorList>
            <person name="Brown S.D."/>
            <person name="Wall J.D."/>
            <person name="Kucken A.M."/>
            <person name="Gilmour C.C."/>
            <person name="Podar M."/>
            <person name="Brandt C.C."/>
            <person name="Teshima H."/>
            <person name="Detter J.C."/>
            <person name="Han C.S."/>
            <person name="Land M.L."/>
            <person name="Lucas S."/>
            <person name="Han J."/>
            <person name="Pennacchio L."/>
            <person name="Nolan M."/>
            <person name="Pitluck S."/>
            <person name="Woyke T."/>
            <person name="Goodwin L."/>
            <person name="Palumbo A.V."/>
            <person name="Elias D.A."/>
        </authorList>
    </citation>
    <scope>NUCLEOTIDE SEQUENCE [LARGE SCALE GENOMIC DNA]</scope>
    <source>
        <strain evidence="2 3">Walvis Bay</strain>
    </source>
</reference>
<evidence type="ECO:0000313" key="3">
    <source>
        <dbReference type="Proteomes" id="UP000007844"/>
    </source>
</evidence>
<dbReference type="eggNOG" id="ENOG5033MJ0">
    <property type="taxonomic scope" value="Bacteria"/>
</dbReference>
<dbReference type="HOGENOM" id="CLU_1459115_0_0_7"/>
<feature type="region of interest" description="Disordered" evidence="1">
    <location>
        <begin position="172"/>
        <end position="193"/>
    </location>
</feature>
<dbReference type="STRING" id="690850.Desaf_1920"/>
<accession>F3Z2T2</accession>
<keyword evidence="3" id="KW-1185">Reference proteome</keyword>
<evidence type="ECO:0000313" key="2">
    <source>
        <dbReference type="EMBL" id="EGJ50249.1"/>
    </source>
</evidence>
<gene>
    <name evidence="2" type="ORF">Desaf_1920</name>
</gene>
<sequence>MHPRALIRRKVQALLLAHAGLAALVGNKVFRSRVSPLPPGKLPCVLIYTDDEPASHKDTAPRRYMRELALRVECLARLDDNLDDALDALALQVEDCLLREELLDAEGISDRMHDIELTNTELGFSDAGEQLCGSARLSWTITYETELPAPYPSELSDLRTVHTAFDLVDLGPEGADLPDGTPEAVADISLPQD</sequence>
<dbReference type="KEGG" id="daf:Desaf_1920"/>
<dbReference type="EMBL" id="CP003221">
    <property type="protein sequence ID" value="EGJ50249.1"/>
    <property type="molecule type" value="Genomic_DNA"/>
</dbReference>
<name>F3Z2T2_DESAF</name>
<dbReference type="RefSeq" id="WP_014260001.1">
    <property type="nucleotide sequence ID" value="NC_016629.1"/>
</dbReference>
<proteinExistence type="predicted"/>
<dbReference type="Proteomes" id="UP000007844">
    <property type="component" value="Chromosome"/>
</dbReference>
<dbReference type="Gene3D" id="3.30.70.1700">
    <property type="entry name" value="Phage minor tail protein U"/>
    <property type="match status" value="1"/>
</dbReference>
<dbReference type="AlphaFoldDB" id="F3Z2T2"/>